<dbReference type="GO" id="GO:0007166">
    <property type="term" value="P:cell surface receptor signaling pathway"/>
    <property type="evidence" value="ECO:0007669"/>
    <property type="project" value="InterPro"/>
</dbReference>
<gene>
    <name evidence="1" type="ORF">B0H16DRAFT_1464266</name>
</gene>
<keyword evidence="2" id="KW-1185">Reference proteome</keyword>
<dbReference type="EMBL" id="JARKIB010000097">
    <property type="protein sequence ID" value="KAJ7741826.1"/>
    <property type="molecule type" value="Genomic_DNA"/>
</dbReference>
<protein>
    <submittedName>
        <fullName evidence="1">Uncharacterized protein</fullName>
    </submittedName>
</protein>
<organism evidence="1 2">
    <name type="scientific">Mycena metata</name>
    <dbReference type="NCBI Taxonomy" id="1033252"/>
    <lineage>
        <taxon>Eukaryota</taxon>
        <taxon>Fungi</taxon>
        <taxon>Dikarya</taxon>
        <taxon>Basidiomycota</taxon>
        <taxon>Agaricomycotina</taxon>
        <taxon>Agaricomycetes</taxon>
        <taxon>Agaricomycetidae</taxon>
        <taxon>Agaricales</taxon>
        <taxon>Marasmiineae</taxon>
        <taxon>Mycenaceae</taxon>
        <taxon>Mycena</taxon>
    </lineage>
</organism>
<dbReference type="SUPFAM" id="SSF48452">
    <property type="entry name" value="TPR-like"/>
    <property type="match status" value="1"/>
</dbReference>
<dbReference type="Gene3D" id="1.25.40.10">
    <property type="entry name" value="Tetratricopeptide repeat domain"/>
    <property type="match status" value="2"/>
</dbReference>
<reference evidence="1" key="1">
    <citation type="submission" date="2023-03" db="EMBL/GenBank/DDBJ databases">
        <title>Massive genome expansion in bonnet fungi (Mycena s.s.) driven by repeated elements and novel gene families across ecological guilds.</title>
        <authorList>
            <consortium name="Lawrence Berkeley National Laboratory"/>
            <person name="Harder C.B."/>
            <person name="Miyauchi S."/>
            <person name="Viragh M."/>
            <person name="Kuo A."/>
            <person name="Thoen E."/>
            <person name="Andreopoulos B."/>
            <person name="Lu D."/>
            <person name="Skrede I."/>
            <person name="Drula E."/>
            <person name="Henrissat B."/>
            <person name="Morin E."/>
            <person name="Kohler A."/>
            <person name="Barry K."/>
            <person name="LaButti K."/>
            <person name="Morin E."/>
            <person name="Salamov A."/>
            <person name="Lipzen A."/>
            <person name="Mereny Z."/>
            <person name="Hegedus B."/>
            <person name="Baldrian P."/>
            <person name="Stursova M."/>
            <person name="Weitz H."/>
            <person name="Taylor A."/>
            <person name="Grigoriev I.V."/>
            <person name="Nagy L.G."/>
            <person name="Martin F."/>
            <person name="Kauserud H."/>
        </authorList>
    </citation>
    <scope>NUCLEOTIDE SEQUENCE</scope>
    <source>
        <strain evidence="1">CBHHK182m</strain>
    </source>
</reference>
<proteinExistence type="predicted"/>
<evidence type="ECO:0000313" key="2">
    <source>
        <dbReference type="Proteomes" id="UP001215598"/>
    </source>
</evidence>
<dbReference type="Proteomes" id="UP001215598">
    <property type="component" value="Unassembled WGS sequence"/>
</dbReference>
<sequence length="622" mass="69211">MPHQPTITEVRLNNISTCVAITTSTLNILVDSLKISGLEAILNTTQSVLKLLKTVKHEKNECADLMEHTHNLLNAIIDAYVKSDTGIELPPSALNQIANFTHTLHKIHTFVEAHQRGSRVKKSFRQGELSGLLKDCKTGLEQGLRFFQIESLNLMSAVWEMEKQAQIRYREVLSMIETMSSSDSASSAYDHWTKASFTVRLFGGQGLWTIPHPTTLIAQTLGWLKALDDPKLEKLDIPMALGFCHMAISLARSHGNITGESAALARLAWIKWLTADHSARIYAQAAQRLAKVSGNLANEAEGLYLEALCWRGSGDYRKCISLLRRASALLELCGLSRGALDYSLMDCRAAVHAFKSEYAQACNLHRQLLQTSQERQLSHHGYSWINIAAVEVLMGVSDEVIQEKIGASQTICNKIESKIMMIACDVVQADLNLREGDISCSLFCKCLKSGLGQFSEIVTHCLERLADVTRWSPHHDPSWSIVFLANSVKSKEKLAIHKALQFIGDVHFIENDEVTAVSLFTVALEGFTSMDVHRSRAECMIRLGDIAKESGNSLKALELWENAKPLFERSSQTKRVQDIDERVGGISEELKEQHRENLARLVELNVPAGKVEGADSDIEELE</sequence>
<accession>A0AAD7N1R8</accession>
<dbReference type="AlphaFoldDB" id="A0AAD7N1R8"/>
<dbReference type="InterPro" id="IPR036537">
    <property type="entry name" value="Adaptor_Cbl_N_dom_sf"/>
</dbReference>
<dbReference type="InterPro" id="IPR059179">
    <property type="entry name" value="MLKL-like_MCAfunc"/>
</dbReference>
<dbReference type="CDD" id="cd21037">
    <property type="entry name" value="MLKL_NTD"/>
    <property type="match status" value="1"/>
</dbReference>
<evidence type="ECO:0000313" key="1">
    <source>
        <dbReference type="EMBL" id="KAJ7741826.1"/>
    </source>
</evidence>
<dbReference type="Gene3D" id="1.20.930.20">
    <property type="entry name" value="Adaptor protein Cbl, N-terminal domain"/>
    <property type="match status" value="1"/>
</dbReference>
<dbReference type="InterPro" id="IPR011990">
    <property type="entry name" value="TPR-like_helical_dom_sf"/>
</dbReference>
<name>A0AAD7N1R8_9AGAR</name>
<comment type="caution">
    <text evidence="1">The sequence shown here is derived from an EMBL/GenBank/DDBJ whole genome shotgun (WGS) entry which is preliminary data.</text>
</comment>